<name>A0A1X6P8G5_PORUM</name>
<organism evidence="2 3">
    <name type="scientific">Porphyra umbilicalis</name>
    <name type="common">Purple laver</name>
    <name type="synonym">Red alga</name>
    <dbReference type="NCBI Taxonomy" id="2786"/>
    <lineage>
        <taxon>Eukaryota</taxon>
        <taxon>Rhodophyta</taxon>
        <taxon>Bangiophyceae</taxon>
        <taxon>Bangiales</taxon>
        <taxon>Bangiaceae</taxon>
        <taxon>Porphyra</taxon>
    </lineage>
</organism>
<keyword evidence="3" id="KW-1185">Reference proteome</keyword>
<protein>
    <submittedName>
        <fullName evidence="2">Uncharacterized protein</fullName>
    </submittedName>
</protein>
<feature type="compositionally biased region" description="Basic and acidic residues" evidence="1">
    <location>
        <begin position="1"/>
        <end position="21"/>
    </location>
</feature>
<accession>A0A1X6P8G5</accession>
<feature type="region of interest" description="Disordered" evidence="1">
    <location>
        <begin position="1"/>
        <end position="48"/>
    </location>
</feature>
<dbReference type="EMBL" id="KV918845">
    <property type="protein sequence ID" value="OSX77182.1"/>
    <property type="molecule type" value="Genomic_DNA"/>
</dbReference>
<evidence type="ECO:0000256" key="1">
    <source>
        <dbReference type="SAM" id="MobiDB-lite"/>
    </source>
</evidence>
<reference evidence="2 3" key="1">
    <citation type="submission" date="2017-03" db="EMBL/GenBank/DDBJ databases">
        <title>WGS assembly of Porphyra umbilicalis.</title>
        <authorList>
            <person name="Brawley S.H."/>
            <person name="Blouin N.A."/>
            <person name="Ficko-Blean E."/>
            <person name="Wheeler G.L."/>
            <person name="Lohr M."/>
            <person name="Goodson H.V."/>
            <person name="Jenkins J.W."/>
            <person name="Blaby-Haas C.E."/>
            <person name="Helliwell K.E."/>
            <person name="Chan C."/>
            <person name="Marriage T."/>
            <person name="Bhattacharya D."/>
            <person name="Klein A.S."/>
            <person name="Badis Y."/>
            <person name="Brodie J."/>
            <person name="Cao Y."/>
            <person name="Collen J."/>
            <person name="Dittami S.M."/>
            <person name="Gachon C.M."/>
            <person name="Green B.R."/>
            <person name="Karpowicz S."/>
            <person name="Kim J.W."/>
            <person name="Kudahl U."/>
            <person name="Lin S."/>
            <person name="Michel G."/>
            <person name="Mittag M."/>
            <person name="Olson B.J."/>
            <person name="Pangilinan J."/>
            <person name="Peng Y."/>
            <person name="Qiu H."/>
            <person name="Shu S."/>
            <person name="Singer J.T."/>
            <person name="Smith A.G."/>
            <person name="Sprecher B.N."/>
            <person name="Wagner V."/>
            <person name="Wang W."/>
            <person name="Wang Z.-Y."/>
            <person name="Yan J."/>
            <person name="Yarish C."/>
            <person name="Zoeuner-Riek S."/>
            <person name="Zhuang Y."/>
            <person name="Zou Y."/>
            <person name="Lindquist E.A."/>
            <person name="Grimwood J."/>
            <person name="Barry K."/>
            <person name="Rokhsar D.S."/>
            <person name="Schmutz J."/>
            <person name="Stiller J.W."/>
            <person name="Grossman A.R."/>
            <person name="Prochnik S.E."/>
        </authorList>
    </citation>
    <scope>NUCLEOTIDE SEQUENCE [LARGE SCALE GENOMIC DNA]</scope>
    <source>
        <strain evidence="2">4086291</strain>
    </source>
</reference>
<dbReference type="AlphaFoldDB" id="A0A1X6P8G5"/>
<evidence type="ECO:0000313" key="3">
    <source>
        <dbReference type="Proteomes" id="UP000218209"/>
    </source>
</evidence>
<sequence length="66" mass="7389">MPGSVERMRAGRPRQGERGADGGDVGWDPTSATGVARRYPRSKTGLRGFWERRTTEYGPRTWTLGH</sequence>
<proteinExistence type="predicted"/>
<gene>
    <name evidence="2" type="ORF">BU14_0159s0037</name>
</gene>
<evidence type="ECO:0000313" key="2">
    <source>
        <dbReference type="EMBL" id="OSX77182.1"/>
    </source>
</evidence>
<dbReference type="Proteomes" id="UP000218209">
    <property type="component" value="Unassembled WGS sequence"/>
</dbReference>